<organism evidence="1 2">
    <name type="scientific">Entomophthora muscae</name>
    <dbReference type="NCBI Taxonomy" id="34485"/>
    <lineage>
        <taxon>Eukaryota</taxon>
        <taxon>Fungi</taxon>
        <taxon>Fungi incertae sedis</taxon>
        <taxon>Zoopagomycota</taxon>
        <taxon>Entomophthoromycotina</taxon>
        <taxon>Entomophthoromycetes</taxon>
        <taxon>Entomophthorales</taxon>
        <taxon>Entomophthoraceae</taxon>
        <taxon>Entomophthora</taxon>
    </lineage>
</organism>
<accession>A0ACC2SGS0</accession>
<sequence>MHSTSILSFVLALSSSLAFTQPGSKGKYSPKKRASTVEAIPTPYHQSLASKSIASASEIYSSVPTAEAARYSWASSENPTKKRLSNCQEGNPEDSFQRNTKANLLFVCPKETQPSSKLSYADAVKKGISKKIPSAPTTEAPQESYSTTASAYISTSSTEVYTPKETATSSKPSYADVVKKNIQKKPTTSTYEAPQKTEEPAKETSPESSYSTETYTSTTEVYAPKQTTTSSKPSYADVVKKNIQKKPATSTYEAPKESYTPTASSTEAYAPKPTKLTYAEIVKKGIKKHLTPKGPATTMPAHIPKPSKGANIYEDLETPSIV</sequence>
<comment type="caution">
    <text evidence="1">The sequence shown here is derived from an EMBL/GenBank/DDBJ whole genome shotgun (WGS) entry which is preliminary data.</text>
</comment>
<evidence type="ECO:0000313" key="2">
    <source>
        <dbReference type="Proteomes" id="UP001165960"/>
    </source>
</evidence>
<dbReference type="Proteomes" id="UP001165960">
    <property type="component" value="Unassembled WGS sequence"/>
</dbReference>
<reference evidence="1" key="1">
    <citation type="submission" date="2022-04" db="EMBL/GenBank/DDBJ databases">
        <title>Genome of the entomopathogenic fungus Entomophthora muscae.</title>
        <authorList>
            <person name="Elya C."/>
            <person name="Lovett B.R."/>
            <person name="Lee E."/>
            <person name="Macias A.M."/>
            <person name="Hajek A.E."/>
            <person name="De Bivort B.L."/>
            <person name="Kasson M.T."/>
            <person name="De Fine Licht H.H."/>
            <person name="Stajich J.E."/>
        </authorList>
    </citation>
    <scope>NUCLEOTIDE SEQUENCE</scope>
    <source>
        <strain evidence="1">Berkeley</strain>
    </source>
</reference>
<gene>
    <name evidence="1" type="ORF">DSO57_1019587</name>
</gene>
<proteinExistence type="predicted"/>
<protein>
    <submittedName>
        <fullName evidence="1">Uncharacterized protein</fullName>
    </submittedName>
</protein>
<name>A0ACC2SGS0_9FUNG</name>
<keyword evidence="2" id="KW-1185">Reference proteome</keyword>
<dbReference type="EMBL" id="QTSX02005059">
    <property type="protein sequence ID" value="KAJ9061540.1"/>
    <property type="molecule type" value="Genomic_DNA"/>
</dbReference>
<evidence type="ECO:0000313" key="1">
    <source>
        <dbReference type="EMBL" id="KAJ9061540.1"/>
    </source>
</evidence>